<comment type="pathway">
    <text evidence="3">Sphingolipid metabolism.</text>
</comment>
<keyword evidence="8" id="KW-0812">Transmembrane</keyword>
<keyword evidence="11" id="KW-1185">Reference proteome</keyword>
<evidence type="ECO:0000256" key="4">
    <source>
        <dbReference type="ARBA" id="ARBA00006739"/>
    </source>
</evidence>
<dbReference type="Proteomes" id="UP000887561">
    <property type="component" value="Unplaced"/>
</dbReference>
<dbReference type="InterPro" id="IPR025993">
    <property type="entry name" value="Ceramide_glucosylTrfase"/>
</dbReference>
<sequence>MSHEAFGNVEDYQSSSSVVVISTEPGPSGEASPNLEVDTSLTDTQFIAAGTPNRLSFGFGTEQLAIQRFELLFCLYSRQDPAYDLVQRLCAKYPKVDTRIFIGGQRVGLNPKINNMFPGYVASKYSHLLISDQGIYMRQNALTDMVLCMLERTDIALVTQTPFCKDRSGIWAALEQVIVNNICKKILQFVKNKIIFFLFYVYFGGAHSRIYLASHAFRFVCSTGMSALMLKDVLEQCGGFRQFGGFLAEDYFLGQAFARAGYRNVISHMPALQNSANTSLFTFQERICR</sequence>
<dbReference type="AlphaFoldDB" id="A0A915LIA2"/>
<protein>
    <recommendedName>
        <fullName evidence="5">ceramide glucosyltransferase</fullName>
        <ecNumber evidence="5">2.4.1.80</ecNumber>
    </recommendedName>
</protein>
<dbReference type="InterPro" id="IPR029044">
    <property type="entry name" value="Nucleotide-diphossugar_trans"/>
</dbReference>
<evidence type="ECO:0000256" key="2">
    <source>
        <dbReference type="ARBA" id="ARBA00004760"/>
    </source>
</evidence>
<keyword evidence="9" id="KW-1133">Transmembrane helix</keyword>
<dbReference type="SUPFAM" id="SSF53448">
    <property type="entry name" value="Nucleotide-diphospho-sugar transferases"/>
    <property type="match status" value="1"/>
</dbReference>
<dbReference type="GO" id="GO:0016020">
    <property type="term" value="C:membrane"/>
    <property type="evidence" value="ECO:0007669"/>
    <property type="project" value="UniProtKB-SubCell"/>
</dbReference>
<accession>A0A915LIA2</accession>
<evidence type="ECO:0000256" key="1">
    <source>
        <dbReference type="ARBA" id="ARBA00004141"/>
    </source>
</evidence>
<organism evidence="11 12">
    <name type="scientific">Meloidogyne javanica</name>
    <name type="common">Root-knot nematode worm</name>
    <dbReference type="NCBI Taxonomy" id="6303"/>
    <lineage>
        <taxon>Eukaryota</taxon>
        <taxon>Metazoa</taxon>
        <taxon>Ecdysozoa</taxon>
        <taxon>Nematoda</taxon>
        <taxon>Chromadorea</taxon>
        <taxon>Rhabditida</taxon>
        <taxon>Tylenchina</taxon>
        <taxon>Tylenchomorpha</taxon>
        <taxon>Tylenchoidea</taxon>
        <taxon>Meloidogynidae</taxon>
        <taxon>Meloidogyninae</taxon>
        <taxon>Meloidogyne</taxon>
        <taxon>Meloidogyne incognita group</taxon>
    </lineage>
</organism>
<name>A0A915LIA2_MELJA</name>
<evidence type="ECO:0000256" key="3">
    <source>
        <dbReference type="ARBA" id="ARBA00004991"/>
    </source>
</evidence>
<evidence type="ECO:0000256" key="6">
    <source>
        <dbReference type="ARBA" id="ARBA00022676"/>
    </source>
</evidence>
<dbReference type="Gene3D" id="3.90.550.10">
    <property type="entry name" value="Spore Coat Polysaccharide Biosynthesis Protein SpsA, Chain A"/>
    <property type="match status" value="1"/>
</dbReference>
<reference evidence="12" key="1">
    <citation type="submission" date="2022-11" db="UniProtKB">
        <authorList>
            <consortium name="WormBaseParasite"/>
        </authorList>
    </citation>
    <scope>IDENTIFICATION</scope>
</reference>
<evidence type="ECO:0000256" key="10">
    <source>
        <dbReference type="ARBA" id="ARBA00023136"/>
    </source>
</evidence>
<dbReference type="PANTHER" id="PTHR12726">
    <property type="entry name" value="CERAMIDE GLUCOSYLTRANSFERASE"/>
    <property type="match status" value="1"/>
</dbReference>
<dbReference type="GO" id="GO:0008120">
    <property type="term" value="F:ceramide glucosyltransferase activity"/>
    <property type="evidence" value="ECO:0007669"/>
    <property type="project" value="UniProtKB-EC"/>
</dbReference>
<evidence type="ECO:0000256" key="7">
    <source>
        <dbReference type="ARBA" id="ARBA00022679"/>
    </source>
</evidence>
<comment type="similarity">
    <text evidence="4">Belongs to the glycosyltransferase 2 family.</text>
</comment>
<comment type="pathway">
    <text evidence="2">Lipid metabolism; sphingolipid metabolism.</text>
</comment>
<evidence type="ECO:0000256" key="5">
    <source>
        <dbReference type="ARBA" id="ARBA00012699"/>
    </source>
</evidence>
<comment type="subcellular location">
    <subcellularLocation>
        <location evidence="1">Membrane</location>
        <topology evidence="1">Multi-pass membrane protein</topology>
    </subcellularLocation>
</comment>
<dbReference type="GO" id="GO:0006679">
    <property type="term" value="P:glucosylceramide biosynthetic process"/>
    <property type="evidence" value="ECO:0007669"/>
    <property type="project" value="TreeGrafter"/>
</dbReference>
<proteinExistence type="inferred from homology"/>
<keyword evidence="6" id="KW-0328">Glycosyltransferase</keyword>
<evidence type="ECO:0000313" key="11">
    <source>
        <dbReference type="Proteomes" id="UP000887561"/>
    </source>
</evidence>
<dbReference type="Pfam" id="PF13506">
    <property type="entry name" value="Glyco_transf_21"/>
    <property type="match status" value="1"/>
</dbReference>
<keyword evidence="7" id="KW-0808">Transferase</keyword>
<evidence type="ECO:0000256" key="8">
    <source>
        <dbReference type="ARBA" id="ARBA00022692"/>
    </source>
</evidence>
<dbReference type="EC" id="2.4.1.80" evidence="5"/>
<dbReference type="WBParaSite" id="scaffold1149_cov193.g2581">
    <property type="protein sequence ID" value="scaffold1149_cov193.g2581"/>
    <property type="gene ID" value="scaffold1149_cov193.g2581"/>
</dbReference>
<keyword evidence="10" id="KW-0472">Membrane</keyword>
<evidence type="ECO:0000313" key="12">
    <source>
        <dbReference type="WBParaSite" id="scaffold1149_cov193.g2581"/>
    </source>
</evidence>
<evidence type="ECO:0000256" key="9">
    <source>
        <dbReference type="ARBA" id="ARBA00022989"/>
    </source>
</evidence>
<dbReference type="PANTHER" id="PTHR12726:SF0">
    <property type="entry name" value="CERAMIDE GLUCOSYLTRANSFERASE"/>
    <property type="match status" value="1"/>
</dbReference>